<evidence type="ECO:0000313" key="2">
    <source>
        <dbReference type="EMBL" id="ELR22377.1"/>
    </source>
</evidence>
<evidence type="ECO:0000256" key="1">
    <source>
        <dbReference type="SAM" id="MobiDB-lite"/>
    </source>
</evidence>
<keyword evidence="3" id="KW-1185">Reference proteome</keyword>
<dbReference type="Proteomes" id="UP000011083">
    <property type="component" value="Unassembled WGS sequence"/>
</dbReference>
<accession>L8HAU3</accession>
<organism evidence="2 3">
    <name type="scientific">Acanthamoeba castellanii (strain ATCC 30010 / Neff)</name>
    <dbReference type="NCBI Taxonomy" id="1257118"/>
    <lineage>
        <taxon>Eukaryota</taxon>
        <taxon>Amoebozoa</taxon>
        <taxon>Discosea</taxon>
        <taxon>Longamoebia</taxon>
        <taxon>Centramoebida</taxon>
        <taxon>Acanthamoebidae</taxon>
        <taxon>Acanthamoeba</taxon>
    </lineage>
</organism>
<gene>
    <name evidence="2" type="ORF">ACA1_253840</name>
</gene>
<proteinExistence type="predicted"/>
<dbReference type="EMBL" id="KB007885">
    <property type="protein sequence ID" value="ELR22377.1"/>
    <property type="molecule type" value="Genomic_DNA"/>
</dbReference>
<feature type="region of interest" description="Disordered" evidence="1">
    <location>
        <begin position="1"/>
        <end position="44"/>
    </location>
</feature>
<dbReference type="GeneID" id="14923311"/>
<dbReference type="RefSeq" id="XP_004367633.1">
    <property type="nucleotide sequence ID" value="XM_004367576.1"/>
</dbReference>
<protein>
    <submittedName>
        <fullName evidence="2">Uncharacterized protein</fullName>
    </submittedName>
</protein>
<sequence length="188" mass="21074">MTSYESDDASSTGANGNEEVEFNFDLPQFEITPGEESPGTSFSYEAGHSISGHEQNMRLQQQLQQSRPVSTQAQAQFAIPQPPQQHQQHQQSMGYFEPSAFYDFVSPDLEMPLSAINQVNLAEDFGWSVPSMPSAVVVDNCASAYHHQQQAHYYQQQQQQPVHSYLLADQLPATQCSDLAEWVAHYCN</sequence>
<name>L8HAU3_ACACF</name>
<evidence type="ECO:0000313" key="3">
    <source>
        <dbReference type="Proteomes" id="UP000011083"/>
    </source>
</evidence>
<dbReference type="VEuPathDB" id="AmoebaDB:ACA1_253840"/>
<reference evidence="2 3" key="1">
    <citation type="journal article" date="2013" name="Genome Biol.">
        <title>Genome of Acanthamoeba castellanii highlights extensive lateral gene transfer and early evolution of tyrosine kinase signaling.</title>
        <authorList>
            <person name="Clarke M."/>
            <person name="Lohan A.J."/>
            <person name="Liu B."/>
            <person name="Lagkouvardos I."/>
            <person name="Roy S."/>
            <person name="Zafar N."/>
            <person name="Bertelli C."/>
            <person name="Schilde C."/>
            <person name="Kianianmomeni A."/>
            <person name="Burglin T.R."/>
            <person name="Frech C."/>
            <person name="Turcotte B."/>
            <person name="Kopec K.O."/>
            <person name="Synnott J.M."/>
            <person name="Choo C."/>
            <person name="Paponov I."/>
            <person name="Finkler A."/>
            <person name="Soon Heng Tan C."/>
            <person name="Hutchins A.P."/>
            <person name="Weinmeier T."/>
            <person name="Rattei T."/>
            <person name="Chu J.S."/>
            <person name="Gimenez G."/>
            <person name="Irimia M."/>
            <person name="Rigden D.J."/>
            <person name="Fitzpatrick D.A."/>
            <person name="Lorenzo-Morales J."/>
            <person name="Bateman A."/>
            <person name="Chiu C.H."/>
            <person name="Tang P."/>
            <person name="Hegemann P."/>
            <person name="Fromm H."/>
            <person name="Raoult D."/>
            <person name="Greub G."/>
            <person name="Miranda-Saavedra D."/>
            <person name="Chen N."/>
            <person name="Nash P."/>
            <person name="Ginger M.L."/>
            <person name="Horn M."/>
            <person name="Schaap P."/>
            <person name="Caler L."/>
            <person name="Loftus B."/>
        </authorList>
    </citation>
    <scope>NUCLEOTIDE SEQUENCE [LARGE SCALE GENOMIC DNA]</scope>
    <source>
        <strain evidence="2 3">Neff</strain>
    </source>
</reference>
<dbReference type="KEGG" id="acan:ACA1_253840"/>
<dbReference type="AlphaFoldDB" id="L8HAU3"/>